<dbReference type="EMBL" id="JAIWYP010000001">
    <property type="protein sequence ID" value="KAH3880857.1"/>
    <property type="molecule type" value="Genomic_DNA"/>
</dbReference>
<reference evidence="1" key="1">
    <citation type="journal article" date="2019" name="bioRxiv">
        <title>The Genome of the Zebra Mussel, Dreissena polymorpha: A Resource for Invasive Species Research.</title>
        <authorList>
            <person name="McCartney M.A."/>
            <person name="Auch B."/>
            <person name="Kono T."/>
            <person name="Mallez S."/>
            <person name="Zhang Y."/>
            <person name="Obille A."/>
            <person name="Becker A."/>
            <person name="Abrahante J.E."/>
            <person name="Garbe J."/>
            <person name="Badalamenti J.P."/>
            <person name="Herman A."/>
            <person name="Mangelson H."/>
            <person name="Liachko I."/>
            <person name="Sullivan S."/>
            <person name="Sone E.D."/>
            <person name="Koren S."/>
            <person name="Silverstein K.A.T."/>
            <person name="Beckman K.B."/>
            <person name="Gohl D.M."/>
        </authorList>
    </citation>
    <scope>NUCLEOTIDE SEQUENCE</scope>
    <source>
        <strain evidence="1">Duluth1</strain>
        <tissue evidence="1">Whole animal</tissue>
    </source>
</reference>
<dbReference type="Proteomes" id="UP000828390">
    <property type="component" value="Unassembled WGS sequence"/>
</dbReference>
<organism evidence="1 2">
    <name type="scientific">Dreissena polymorpha</name>
    <name type="common">Zebra mussel</name>
    <name type="synonym">Mytilus polymorpha</name>
    <dbReference type="NCBI Taxonomy" id="45954"/>
    <lineage>
        <taxon>Eukaryota</taxon>
        <taxon>Metazoa</taxon>
        <taxon>Spiralia</taxon>
        <taxon>Lophotrochozoa</taxon>
        <taxon>Mollusca</taxon>
        <taxon>Bivalvia</taxon>
        <taxon>Autobranchia</taxon>
        <taxon>Heteroconchia</taxon>
        <taxon>Euheterodonta</taxon>
        <taxon>Imparidentia</taxon>
        <taxon>Neoheterodontei</taxon>
        <taxon>Myida</taxon>
        <taxon>Dreissenoidea</taxon>
        <taxon>Dreissenidae</taxon>
        <taxon>Dreissena</taxon>
    </lineage>
</organism>
<reference evidence="1" key="2">
    <citation type="submission" date="2020-11" db="EMBL/GenBank/DDBJ databases">
        <authorList>
            <person name="McCartney M.A."/>
            <person name="Auch B."/>
            <person name="Kono T."/>
            <person name="Mallez S."/>
            <person name="Becker A."/>
            <person name="Gohl D.M."/>
            <person name="Silverstein K.A.T."/>
            <person name="Koren S."/>
            <person name="Bechman K.B."/>
            <person name="Herman A."/>
            <person name="Abrahante J.E."/>
            <person name="Garbe J."/>
        </authorList>
    </citation>
    <scope>NUCLEOTIDE SEQUENCE</scope>
    <source>
        <strain evidence="1">Duluth1</strain>
        <tissue evidence="1">Whole animal</tissue>
    </source>
</reference>
<keyword evidence="2" id="KW-1185">Reference proteome</keyword>
<dbReference type="AlphaFoldDB" id="A0A9D4MTA1"/>
<accession>A0A9D4MTA1</accession>
<gene>
    <name evidence="1" type="ORF">DPMN_004779</name>
</gene>
<sequence length="67" mass="7355">MEESSAAVQVYALESATACTQRVKDCNAELKTHHAQSDVSAMITIHVIPSTCFTNESLSFLLIFMFS</sequence>
<comment type="caution">
    <text evidence="1">The sequence shown here is derived from an EMBL/GenBank/DDBJ whole genome shotgun (WGS) entry which is preliminary data.</text>
</comment>
<evidence type="ECO:0000313" key="1">
    <source>
        <dbReference type="EMBL" id="KAH3880857.1"/>
    </source>
</evidence>
<name>A0A9D4MTA1_DREPO</name>
<evidence type="ECO:0000313" key="2">
    <source>
        <dbReference type="Proteomes" id="UP000828390"/>
    </source>
</evidence>
<protein>
    <submittedName>
        <fullName evidence="1">Uncharacterized protein</fullName>
    </submittedName>
</protein>
<proteinExistence type="predicted"/>